<accession>A0A3M9XT52</accession>
<dbReference type="EMBL" id="QWDD01000001">
    <property type="protein sequence ID" value="RNJ51201.1"/>
    <property type="molecule type" value="Genomic_DNA"/>
</dbReference>
<evidence type="ECO:0000313" key="1">
    <source>
        <dbReference type="EMBL" id="RNJ51201.1"/>
    </source>
</evidence>
<proteinExistence type="predicted"/>
<evidence type="ECO:0000313" key="2">
    <source>
        <dbReference type="Proteomes" id="UP000268623"/>
    </source>
</evidence>
<protein>
    <recommendedName>
        <fullName evidence="3">DUF2282 domain-containing protein</fullName>
    </recommendedName>
</protein>
<organism evidence="1 2">
    <name type="scientific">Methylocystis hirsuta</name>
    <dbReference type="NCBI Taxonomy" id="369798"/>
    <lineage>
        <taxon>Bacteria</taxon>
        <taxon>Pseudomonadati</taxon>
        <taxon>Pseudomonadota</taxon>
        <taxon>Alphaproteobacteria</taxon>
        <taxon>Hyphomicrobiales</taxon>
        <taxon>Methylocystaceae</taxon>
        <taxon>Methylocystis</taxon>
    </lineage>
</organism>
<evidence type="ECO:0008006" key="3">
    <source>
        <dbReference type="Google" id="ProtNLM"/>
    </source>
</evidence>
<sequence>MTVSAAIAAPVGAVISACDRMHDAGQTCNYGIKGNSLVGCTNDVVFECPADGSRQCTGSKNTSGKCNEDGTAARVSTMKGKELLDALHAKDLHPSK</sequence>
<comment type="caution">
    <text evidence="1">The sequence shown here is derived from an EMBL/GenBank/DDBJ whole genome shotgun (WGS) entry which is preliminary data.</text>
</comment>
<dbReference type="Proteomes" id="UP000268623">
    <property type="component" value="Unassembled WGS sequence"/>
</dbReference>
<gene>
    <name evidence="1" type="ORF">D1O30_17975</name>
</gene>
<reference evidence="1 2" key="1">
    <citation type="submission" date="2018-08" db="EMBL/GenBank/DDBJ databases">
        <title>Genome sequence of Methylocystis hirsuta CSC1, a methanotroph able to accumulate PHAs.</title>
        <authorList>
            <person name="Bordel S."/>
            <person name="Rodriguez E."/>
            <person name="Gancedo J."/>
            <person name="Munoz R."/>
        </authorList>
    </citation>
    <scope>NUCLEOTIDE SEQUENCE [LARGE SCALE GENOMIC DNA]</scope>
    <source>
        <strain evidence="1 2">CSC1</strain>
    </source>
</reference>
<keyword evidence="2" id="KW-1185">Reference proteome</keyword>
<dbReference type="AlphaFoldDB" id="A0A3M9XT52"/>
<name>A0A3M9XT52_9HYPH</name>